<dbReference type="EMBL" id="FM162591">
    <property type="protein sequence ID" value="CAQ83438.1"/>
    <property type="molecule type" value="Genomic_DNA"/>
</dbReference>
<evidence type="ECO:0000313" key="2">
    <source>
        <dbReference type="EMBL" id="CAQ83438.1"/>
    </source>
</evidence>
<sequence>MLSVPFRTGKSIKSYSTLVPMLYLIIFSYDLIVSLIKKQYDCFFCDHFVWGILRDDNLIIGNNYLWLFTASVS</sequence>
<feature type="transmembrane region" description="Helical" evidence="1">
    <location>
        <begin position="12"/>
        <end position="32"/>
    </location>
</feature>
<keyword evidence="1" id="KW-1133">Transmembrane helix</keyword>
<reference evidence="2 3" key="1">
    <citation type="journal article" date="2009" name="BMC Genomics">
        <title>Comparative genomics of the emerging human pathogen Photorhabdus asymbiotica with the insect pathogen Photorhabdus luminescens.</title>
        <authorList>
            <person name="Wilkinson P."/>
            <person name="Waterfield N.R."/>
            <person name="Crossman L."/>
            <person name="Corton C."/>
            <person name="Sanchez-Contreras M."/>
            <person name="Vlisidou I."/>
            <person name="Barron A."/>
            <person name="Bignell A."/>
            <person name="Clark L."/>
            <person name="Ormond D."/>
            <person name="Mayho M."/>
            <person name="Bason N."/>
            <person name="Smith F."/>
            <person name="Simmonds M."/>
            <person name="Churcher C."/>
            <person name="Harris D."/>
            <person name="Thompson N.R."/>
            <person name="Quail M."/>
            <person name="Parkhill J."/>
            <person name="ffrench-Constant R.H."/>
        </authorList>
    </citation>
    <scope>NUCLEOTIDE SEQUENCE [LARGE SCALE GENOMIC DNA]</scope>
    <source>
        <strain evidence="3">ATCC 43949 / 3105-77</strain>
    </source>
</reference>
<organism evidence="2 3">
    <name type="scientific">Photorhabdus asymbiotica subsp. asymbiotica (strain ATCC 43949 / 3105-77)</name>
    <name type="common">Xenorhabdus luminescens (strain 2)</name>
    <dbReference type="NCBI Taxonomy" id="553480"/>
    <lineage>
        <taxon>Bacteria</taxon>
        <taxon>Pseudomonadati</taxon>
        <taxon>Pseudomonadota</taxon>
        <taxon>Gammaproteobacteria</taxon>
        <taxon>Enterobacterales</taxon>
        <taxon>Morganellaceae</taxon>
        <taxon>Photorhabdus</taxon>
    </lineage>
</organism>
<gene>
    <name evidence="2" type="ordered locus">PAU_01346</name>
</gene>
<dbReference type="AlphaFoldDB" id="C7BRN7"/>
<dbReference type="STRING" id="291112.PAU_01346"/>
<name>C7BRN7_PHOAA</name>
<keyword evidence="1" id="KW-0812">Transmembrane</keyword>
<accession>C7BRN7</accession>
<evidence type="ECO:0000313" key="3">
    <source>
        <dbReference type="Proteomes" id="UP000002747"/>
    </source>
</evidence>
<keyword evidence="1" id="KW-0472">Membrane</keyword>
<dbReference type="Proteomes" id="UP000002747">
    <property type="component" value="Chromosome"/>
</dbReference>
<evidence type="ECO:0000256" key="1">
    <source>
        <dbReference type="SAM" id="Phobius"/>
    </source>
</evidence>
<protein>
    <submittedName>
        <fullName evidence="2">Uncharacterized protein</fullName>
    </submittedName>
</protein>
<proteinExistence type="predicted"/>
<dbReference type="KEGG" id="pay:PAU_01346"/>